<evidence type="ECO:0000256" key="2">
    <source>
        <dbReference type="PROSITE-ProRule" id="PRU00169"/>
    </source>
</evidence>
<dbReference type="PROSITE" id="PS50110">
    <property type="entry name" value="RESPONSE_REGULATORY"/>
    <property type="match status" value="1"/>
</dbReference>
<dbReference type="PANTHER" id="PTHR44591:SF3">
    <property type="entry name" value="RESPONSE REGULATORY DOMAIN-CONTAINING PROTEIN"/>
    <property type="match status" value="1"/>
</dbReference>
<dbReference type="Gene3D" id="3.40.50.2300">
    <property type="match status" value="1"/>
</dbReference>
<dbReference type="Proteomes" id="UP000620266">
    <property type="component" value="Unassembled WGS sequence"/>
</dbReference>
<dbReference type="GO" id="GO:0000160">
    <property type="term" value="P:phosphorelay signal transduction system"/>
    <property type="evidence" value="ECO:0007669"/>
    <property type="project" value="InterPro"/>
</dbReference>
<name>A0A8J2ULG6_9BURK</name>
<protein>
    <recommendedName>
        <fullName evidence="3">Response regulatory domain-containing protein</fullName>
    </recommendedName>
</protein>
<accession>A0A8J2ULG6</accession>
<dbReference type="EMBL" id="BMCG01000004">
    <property type="protein sequence ID" value="GGC13129.1"/>
    <property type="molecule type" value="Genomic_DNA"/>
</dbReference>
<sequence length="118" mass="13302">MKLILIVDDEIDITETFSLLFEVHGFETLTASNGSEALTLLENRIPDLIISDCMMPVMDGVAFRKKVEENRLLEAVPFILMSAAPEQHDLASVRIDGFLKKPFHFDELIDKVRALLAD</sequence>
<dbReference type="InterPro" id="IPR001789">
    <property type="entry name" value="Sig_transdc_resp-reg_receiver"/>
</dbReference>
<dbReference type="SUPFAM" id="SSF52172">
    <property type="entry name" value="CheY-like"/>
    <property type="match status" value="1"/>
</dbReference>
<reference evidence="4" key="1">
    <citation type="journal article" date="2014" name="Int. J. Syst. Evol. Microbiol.">
        <title>Complete genome sequence of Corynebacterium casei LMG S-19264T (=DSM 44701T), isolated from a smear-ripened cheese.</title>
        <authorList>
            <consortium name="US DOE Joint Genome Institute (JGI-PGF)"/>
            <person name="Walter F."/>
            <person name="Albersmeier A."/>
            <person name="Kalinowski J."/>
            <person name="Ruckert C."/>
        </authorList>
    </citation>
    <scope>NUCLEOTIDE SEQUENCE</scope>
    <source>
        <strain evidence="4">CCM 7086</strain>
    </source>
</reference>
<reference evidence="4" key="2">
    <citation type="submission" date="2020-09" db="EMBL/GenBank/DDBJ databases">
        <authorList>
            <person name="Sun Q."/>
            <person name="Sedlacek I."/>
        </authorList>
    </citation>
    <scope>NUCLEOTIDE SEQUENCE</scope>
    <source>
        <strain evidence="4">CCM 7086</strain>
    </source>
</reference>
<proteinExistence type="predicted"/>
<gene>
    <name evidence="4" type="ORF">GCM10007205_22520</name>
</gene>
<comment type="caution">
    <text evidence="4">The sequence shown here is derived from an EMBL/GenBank/DDBJ whole genome shotgun (WGS) entry which is preliminary data.</text>
</comment>
<dbReference type="PANTHER" id="PTHR44591">
    <property type="entry name" value="STRESS RESPONSE REGULATOR PROTEIN 1"/>
    <property type="match status" value="1"/>
</dbReference>
<organism evidence="4 5">
    <name type="scientific">Oxalicibacterium flavum</name>
    <dbReference type="NCBI Taxonomy" id="179467"/>
    <lineage>
        <taxon>Bacteria</taxon>
        <taxon>Pseudomonadati</taxon>
        <taxon>Pseudomonadota</taxon>
        <taxon>Betaproteobacteria</taxon>
        <taxon>Burkholderiales</taxon>
        <taxon>Oxalobacteraceae</taxon>
        <taxon>Oxalicibacterium</taxon>
    </lineage>
</organism>
<keyword evidence="5" id="KW-1185">Reference proteome</keyword>
<dbReference type="InterPro" id="IPR050595">
    <property type="entry name" value="Bact_response_regulator"/>
</dbReference>
<evidence type="ECO:0000256" key="1">
    <source>
        <dbReference type="ARBA" id="ARBA00022553"/>
    </source>
</evidence>
<evidence type="ECO:0000313" key="4">
    <source>
        <dbReference type="EMBL" id="GGC13129.1"/>
    </source>
</evidence>
<dbReference type="InterPro" id="IPR011006">
    <property type="entry name" value="CheY-like_superfamily"/>
</dbReference>
<dbReference type="AlphaFoldDB" id="A0A8J2ULG6"/>
<dbReference type="SMART" id="SM00448">
    <property type="entry name" value="REC"/>
    <property type="match status" value="1"/>
</dbReference>
<keyword evidence="1 2" id="KW-0597">Phosphoprotein</keyword>
<feature type="domain" description="Response regulatory" evidence="3">
    <location>
        <begin position="3"/>
        <end position="116"/>
    </location>
</feature>
<evidence type="ECO:0000259" key="3">
    <source>
        <dbReference type="PROSITE" id="PS50110"/>
    </source>
</evidence>
<dbReference type="RefSeq" id="WP_188396349.1">
    <property type="nucleotide sequence ID" value="NZ_BMCG01000004.1"/>
</dbReference>
<evidence type="ECO:0000313" key="5">
    <source>
        <dbReference type="Proteomes" id="UP000620266"/>
    </source>
</evidence>
<dbReference type="Pfam" id="PF00072">
    <property type="entry name" value="Response_reg"/>
    <property type="match status" value="1"/>
</dbReference>
<feature type="modified residue" description="4-aspartylphosphate" evidence="2">
    <location>
        <position position="52"/>
    </location>
</feature>